<dbReference type="Proteomes" id="UP001185092">
    <property type="component" value="Unassembled WGS sequence"/>
</dbReference>
<keyword evidence="2" id="KW-1185">Reference proteome</keyword>
<dbReference type="EMBL" id="JAVDQD010000002">
    <property type="protein sequence ID" value="MDR6238536.1"/>
    <property type="molecule type" value="Genomic_DNA"/>
</dbReference>
<reference evidence="1" key="1">
    <citation type="submission" date="2023-07" db="EMBL/GenBank/DDBJ databases">
        <title>Genomic Encyclopedia of Type Strains, Phase IV (KMG-IV): sequencing the most valuable type-strain genomes for metagenomic binning, comparative biology and taxonomic classification.</title>
        <authorList>
            <person name="Goeker M."/>
        </authorList>
    </citation>
    <scope>NUCLEOTIDE SEQUENCE</scope>
    <source>
        <strain evidence="1">DSM 26174</strain>
    </source>
</reference>
<accession>A0AAE3XIU7</accession>
<proteinExistence type="predicted"/>
<sequence length="39" mass="4955">MLNYEVRKKFFLRQNLIRNNKVICSHVFQANRYLNYEKY</sequence>
<protein>
    <submittedName>
        <fullName evidence="1">Uncharacterized protein</fullName>
    </submittedName>
</protein>
<dbReference type="AlphaFoldDB" id="A0AAE3XIU7"/>
<organism evidence="1 2">
    <name type="scientific">Aureibacter tunicatorum</name>
    <dbReference type="NCBI Taxonomy" id="866807"/>
    <lineage>
        <taxon>Bacteria</taxon>
        <taxon>Pseudomonadati</taxon>
        <taxon>Bacteroidota</taxon>
        <taxon>Cytophagia</taxon>
        <taxon>Cytophagales</taxon>
        <taxon>Persicobacteraceae</taxon>
        <taxon>Aureibacter</taxon>
    </lineage>
</organism>
<comment type="caution">
    <text evidence="1">The sequence shown here is derived from an EMBL/GenBank/DDBJ whole genome shotgun (WGS) entry which is preliminary data.</text>
</comment>
<gene>
    <name evidence="1" type="ORF">HNQ88_001573</name>
</gene>
<evidence type="ECO:0000313" key="2">
    <source>
        <dbReference type="Proteomes" id="UP001185092"/>
    </source>
</evidence>
<evidence type="ECO:0000313" key="1">
    <source>
        <dbReference type="EMBL" id="MDR6238536.1"/>
    </source>
</evidence>
<name>A0AAE3XIU7_9BACT</name>